<sequence>MTHYNRVTPGPVGGQEPRRSEVEIGQALDAAHRMSATAGPDDGPLAELGATYAALGELLEAWQRREVTDPQEFESQCADLAERLQALGAAQLRHAEQRAAAWTAAAVMPRRAGVR</sequence>
<name>A0A290ZB04_9PSEU</name>
<dbReference type="KEGG" id="apre:CNX65_25180"/>
<dbReference type="AlphaFoldDB" id="A0A290ZB04"/>
<organism evidence="2 3">
    <name type="scientific">Actinosynnema pretiosum</name>
    <dbReference type="NCBI Taxonomy" id="42197"/>
    <lineage>
        <taxon>Bacteria</taxon>
        <taxon>Bacillati</taxon>
        <taxon>Actinomycetota</taxon>
        <taxon>Actinomycetes</taxon>
        <taxon>Pseudonocardiales</taxon>
        <taxon>Pseudonocardiaceae</taxon>
        <taxon>Actinosynnema</taxon>
    </lineage>
</organism>
<proteinExistence type="predicted"/>
<dbReference type="Proteomes" id="UP000218505">
    <property type="component" value="Chromosome"/>
</dbReference>
<evidence type="ECO:0000256" key="1">
    <source>
        <dbReference type="SAM" id="MobiDB-lite"/>
    </source>
</evidence>
<evidence type="ECO:0000313" key="3">
    <source>
        <dbReference type="Proteomes" id="UP000218505"/>
    </source>
</evidence>
<dbReference type="EMBL" id="CP023445">
    <property type="protein sequence ID" value="ATE56164.1"/>
    <property type="molecule type" value="Genomic_DNA"/>
</dbReference>
<feature type="region of interest" description="Disordered" evidence="1">
    <location>
        <begin position="1"/>
        <end position="20"/>
    </location>
</feature>
<keyword evidence="3" id="KW-1185">Reference proteome</keyword>
<evidence type="ECO:0000313" key="2">
    <source>
        <dbReference type="EMBL" id="ATE56164.1"/>
    </source>
</evidence>
<accession>A0A290ZB04</accession>
<gene>
    <name evidence="2" type="ORF">CNX65_25180</name>
</gene>
<protein>
    <submittedName>
        <fullName evidence="2">Uncharacterized protein</fullName>
    </submittedName>
</protein>
<reference evidence="2" key="1">
    <citation type="submission" date="2017-09" db="EMBL/GenBank/DDBJ databases">
        <title>Complete Genome Sequence of ansamitocin-producing Bacterium Actinosynnema pretiosum X47.</title>
        <authorList>
            <person name="Cao G."/>
            <person name="Zong G."/>
            <person name="Zhong C."/>
            <person name="Fu J."/>
        </authorList>
    </citation>
    <scope>NUCLEOTIDE SEQUENCE [LARGE SCALE GENOMIC DNA]</scope>
    <source>
        <strain evidence="2">X47</strain>
    </source>
</reference>
<dbReference type="RefSeq" id="WP_096495985.1">
    <property type="nucleotide sequence ID" value="NZ_CP023445.1"/>
</dbReference>